<name>A0AAV0WAK1_9HEMI</name>
<dbReference type="EMBL" id="CARXXK010000002">
    <property type="protein sequence ID" value="CAI6352833.1"/>
    <property type="molecule type" value="Genomic_DNA"/>
</dbReference>
<keyword evidence="2" id="KW-1185">Reference proteome</keyword>
<sequence length="180" mass="21648">MKKNYLRELMIQMKEMMKPARDFGLKLVLKNILSPENANKSVLKHPVVAERLRAERLLEINKEKPKKHYLRPYVKEFEKIHCKNIPSEVEQVGIIFRELKFGESCVFGYHKHGRNLKRKMNERRYQKNRTTPATITLIQRKLNDDHLNTMTKININNLQDLKIFHEKARKLMKEPYYGRF</sequence>
<evidence type="ECO:0000313" key="1">
    <source>
        <dbReference type="EMBL" id="CAI6352833.1"/>
    </source>
</evidence>
<comment type="caution">
    <text evidence="1">The sequence shown here is derived from an EMBL/GenBank/DDBJ whole genome shotgun (WGS) entry which is preliminary data.</text>
</comment>
<protein>
    <submittedName>
        <fullName evidence="1">Uncharacterized protein</fullName>
    </submittedName>
</protein>
<evidence type="ECO:0000313" key="2">
    <source>
        <dbReference type="Proteomes" id="UP001160148"/>
    </source>
</evidence>
<accession>A0AAV0WAK1</accession>
<reference evidence="1 2" key="1">
    <citation type="submission" date="2023-01" db="EMBL/GenBank/DDBJ databases">
        <authorList>
            <person name="Whitehead M."/>
        </authorList>
    </citation>
    <scope>NUCLEOTIDE SEQUENCE [LARGE SCALE GENOMIC DNA]</scope>
</reference>
<gene>
    <name evidence="1" type="ORF">MEUPH1_LOCUS9029</name>
</gene>
<dbReference type="Proteomes" id="UP001160148">
    <property type="component" value="Unassembled WGS sequence"/>
</dbReference>
<organism evidence="1 2">
    <name type="scientific">Macrosiphum euphorbiae</name>
    <name type="common">potato aphid</name>
    <dbReference type="NCBI Taxonomy" id="13131"/>
    <lineage>
        <taxon>Eukaryota</taxon>
        <taxon>Metazoa</taxon>
        <taxon>Ecdysozoa</taxon>
        <taxon>Arthropoda</taxon>
        <taxon>Hexapoda</taxon>
        <taxon>Insecta</taxon>
        <taxon>Pterygota</taxon>
        <taxon>Neoptera</taxon>
        <taxon>Paraneoptera</taxon>
        <taxon>Hemiptera</taxon>
        <taxon>Sternorrhyncha</taxon>
        <taxon>Aphidomorpha</taxon>
        <taxon>Aphidoidea</taxon>
        <taxon>Aphididae</taxon>
        <taxon>Macrosiphini</taxon>
        <taxon>Macrosiphum</taxon>
    </lineage>
</organism>
<proteinExistence type="predicted"/>
<dbReference type="AlphaFoldDB" id="A0AAV0WAK1"/>